<dbReference type="PANTHER" id="PTHR33420">
    <property type="entry name" value="FIMBRIAL SUBUNIT ELFA-RELATED"/>
    <property type="match status" value="1"/>
</dbReference>
<dbReference type="EMBL" id="WAGF01000003">
    <property type="protein sequence ID" value="KAB0881667.1"/>
    <property type="molecule type" value="Genomic_DNA"/>
</dbReference>
<evidence type="ECO:0000256" key="3">
    <source>
        <dbReference type="ARBA" id="ARBA00022729"/>
    </source>
</evidence>
<dbReference type="Pfam" id="PF00419">
    <property type="entry name" value="Fimbrial"/>
    <property type="match status" value="1"/>
</dbReference>
<evidence type="ECO:0000313" key="7">
    <source>
        <dbReference type="Proteomes" id="UP000439917"/>
    </source>
</evidence>
<evidence type="ECO:0000256" key="2">
    <source>
        <dbReference type="ARBA" id="ARBA00006671"/>
    </source>
</evidence>
<protein>
    <submittedName>
        <fullName evidence="6">Fimbrial protein</fullName>
    </submittedName>
</protein>
<dbReference type="InterPro" id="IPR036937">
    <property type="entry name" value="Adhesion_dom_fimbrial_sf"/>
</dbReference>
<evidence type="ECO:0000259" key="5">
    <source>
        <dbReference type="Pfam" id="PF00419"/>
    </source>
</evidence>
<comment type="subcellular location">
    <subcellularLocation>
        <location evidence="1">Fimbrium</location>
    </subcellularLocation>
</comment>
<dbReference type="GO" id="GO:0043709">
    <property type="term" value="P:cell adhesion involved in single-species biofilm formation"/>
    <property type="evidence" value="ECO:0007669"/>
    <property type="project" value="TreeGrafter"/>
</dbReference>
<dbReference type="InterPro" id="IPR000259">
    <property type="entry name" value="Adhesion_dom_fimbrial"/>
</dbReference>
<dbReference type="Proteomes" id="UP000439917">
    <property type="component" value="Unassembled WGS sequence"/>
</dbReference>
<accession>A0AAN6AYF0</accession>
<name>A0AAN6AYF0_CROSK</name>
<keyword evidence="4" id="KW-0281">Fimbrium</keyword>
<organism evidence="6 7">
    <name type="scientific">Cronobacter sakazakii</name>
    <name type="common">Enterobacter sakazakii</name>
    <dbReference type="NCBI Taxonomy" id="28141"/>
    <lineage>
        <taxon>Bacteria</taxon>
        <taxon>Pseudomonadati</taxon>
        <taxon>Pseudomonadota</taxon>
        <taxon>Gammaproteobacteria</taxon>
        <taxon>Enterobacterales</taxon>
        <taxon>Enterobacteriaceae</taxon>
        <taxon>Cronobacter</taxon>
    </lineage>
</organism>
<dbReference type="PANTHER" id="PTHR33420:SF31">
    <property type="entry name" value="TYPE 1 FIMBRIN D-MANNOSE SPECIFIC ADHESIN"/>
    <property type="match status" value="1"/>
</dbReference>
<evidence type="ECO:0000256" key="4">
    <source>
        <dbReference type="ARBA" id="ARBA00023263"/>
    </source>
</evidence>
<evidence type="ECO:0000313" key="6">
    <source>
        <dbReference type="EMBL" id="KAB0881667.1"/>
    </source>
</evidence>
<comment type="similarity">
    <text evidence="2">Belongs to the fimbrial protein family.</text>
</comment>
<reference evidence="6 7" key="1">
    <citation type="submission" date="2019-09" db="EMBL/GenBank/DDBJ databases">
        <title>Prevalence, distribution, and phylogeny of type two toxin-antitoxin genes possessed by Cronobacter species where C. sakazakii homologs follow sequence type lineages.</title>
        <authorList>
            <person name="Finkelstein S."/>
            <person name="Negrete F."/>
            <person name="Jang H."/>
            <person name="Gopinath G.R."/>
            <person name="Tall B.D."/>
        </authorList>
    </citation>
    <scope>NUCLEOTIDE SEQUENCE [LARGE SCALE GENOMIC DNA]</scope>
    <source>
        <strain evidence="6 7">MOD1_Comp4</strain>
    </source>
</reference>
<sequence>MVCAALNTPLLQAATGFCNTTNGPKIYTVDASMSVSDPDNNQTGKTFTERFGSSENYSAHCDCDDSDLNKDPHPGAYYKGEYLAPATQYGSAYYIHVNDNIELAAAINIANVGDVQVPFTDIWNKKNNGCSLNSFTTGQSGVLAFRISKPFFGQMTIPQMAVAAIYGTVRPGQYSSEPMAKVFVEGTITVPQSCEINAGEVISVDFGTIFAKNFVTRGHKPEGFVDKKTTIAYICKNISDGVTLTMTFSGAPANGIPEALATTNPDIGVLIKDDGEQVIPINTGEVPMPLDPSTDMTNRTGKVDILTAPVNLSGNTPQMGEFSGSASITIDIR</sequence>
<dbReference type="AlphaFoldDB" id="A0AAN6AYF0"/>
<dbReference type="InterPro" id="IPR050263">
    <property type="entry name" value="Bact_Fimbrial_Adh_Pro"/>
</dbReference>
<comment type="caution">
    <text evidence="6">The sequence shown here is derived from an EMBL/GenBank/DDBJ whole genome shotgun (WGS) entry which is preliminary data.</text>
</comment>
<gene>
    <name evidence="6" type="ORF">FZI38_04995</name>
</gene>
<proteinExistence type="inferred from homology"/>
<dbReference type="SUPFAM" id="SSF49401">
    <property type="entry name" value="Bacterial adhesins"/>
    <property type="match status" value="1"/>
</dbReference>
<dbReference type="GO" id="GO:0009289">
    <property type="term" value="C:pilus"/>
    <property type="evidence" value="ECO:0007669"/>
    <property type="project" value="UniProtKB-SubCell"/>
</dbReference>
<evidence type="ECO:0000256" key="1">
    <source>
        <dbReference type="ARBA" id="ARBA00004561"/>
    </source>
</evidence>
<dbReference type="Gene3D" id="2.60.40.1090">
    <property type="entry name" value="Fimbrial-type adhesion domain"/>
    <property type="match status" value="1"/>
</dbReference>
<dbReference type="InterPro" id="IPR008966">
    <property type="entry name" value="Adhesion_dom_sf"/>
</dbReference>
<keyword evidence="3" id="KW-0732">Signal</keyword>
<feature type="domain" description="Fimbrial-type adhesion" evidence="5">
    <location>
        <begin position="185"/>
        <end position="332"/>
    </location>
</feature>